<evidence type="ECO:0000259" key="5">
    <source>
        <dbReference type="PROSITE" id="PS51935"/>
    </source>
</evidence>
<organism evidence="6 7">
    <name type="scientific">Vagococcus entomophilus</name>
    <dbReference type="NCBI Taxonomy" id="1160095"/>
    <lineage>
        <taxon>Bacteria</taxon>
        <taxon>Bacillati</taxon>
        <taxon>Bacillota</taxon>
        <taxon>Bacilli</taxon>
        <taxon>Lactobacillales</taxon>
        <taxon>Enterococcaceae</taxon>
        <taxon>Vagococcus</taxon>
    </lineage>
</organism>
<evidence type="ECO:0000313" key="7">
    <source>
        <dbReference type="Proteomes" id="UP000288669"/>
    </source>
</evidence>
<dbReference type="InterPro" id="IPR038765">
    <property type="entry name" value="Papain-like_cys_pep_sf"/>
</dbReference>
<reference evidence="6 7" key="1">
    <citation type="submission" date="2017-05" db="EMBL/GenBank/DDBJ databases">
        <title>Vagococcus spp. assemblies.</title>
        <authorList>
            <person name="Gulvik C.A."/>
        </authorList>
    </citation>
    <scope>NUCLEOTIDE SEQUENCE [LARGE SCALE GENOMIC DNA]</scope>
    <source>
        <strain evidence="6 7">DSM 24756</strain>
    </source>
</reference>
<protein>
    <recommendedName>
        <fullName evidence="5">NlpC/P60 domain-containing protein</fullName>
    </recommendedName>
</protein>
<dbReference type="PANTHER" id="PTHR47053">
    <property type="entry name" value="MUREIN DD-ENDOPEPTIDASE MEPH-RELATED"/>
    <property type="match status" value="1"/>
</dbReference>
<dbReference type="InterPro" id="IPR000064">
    <property type="entry name" value="NLP_P60_dom"/>
</dbReference>
<dbReference type="OrthoDB" id="1654978at2"/>
<feature type="domain" description="NlpC/P60" evidence="5">
    <location>
        <begin position="171"/>
        <end position="295"/>
    </location>
</feature>
<dbReference type="Pfam" id="PF23795">
    <property type="entry name" value="SH3_YKFC_2nd"/>
    <property type="match status" value="1"/>
</dbReference>
<keyword evidence="2" id="KW-0645">Protease</keyword>
<evidence type="ECO:0000313" key="6">
    <source>
        <dbReference type="EMBL" id="RSU08084.1"/>
    </source>
</evidence>
<sequence>MNYWLNKPSTFLWKSPNDHPLKEMLRAQKRRAYTFYTLSDDACLKLYQERLVDSELCYGTEVEVLDETDTYYQVAVPSQRNHAFKNGYEGWIFKEDIDVYPGEILEGEQKIVVFQQEAEILVESSPQVIKVSLGTVLPFIQEEGDFFYVQTPNGRGKVAKEVAQFYNKNQKEAKKRLIELAKSYLDLRYVWSGVTHSGFDCSGFIYTLFKTFGCVLSRDADDQSLEGQEVTYLEAHPGDVLYFAYDEGKGVVHHVGLYLGEDQMIHSHTPGSKVMISTISGTKYESELCTVRRHLL</sequence>
<accession>A0A430AJB4</accession>
<dbReference type="PANTHER" id="PTHR47053:SF3">
    <property type="entry name" value="GAMMA-D-GLUTAMYL-L-LYSINE DIPEPTIDYL-PEPTIDASE"/>
    <property type="match status" value="1"/>
</dbReference>
<dbReference type="RefSeq" id="WP_126822333.1">
    <property type="nucleotide sequence ID" value="NZ_JBHLWU010000001.1"/>
</dbReference>
<keyword evidence="3" id="KW-0378">Hydrolase</keyword>
<proteinExistence type="inferred from homology"/>
<dbReference type="InterPro" id="IPR051202">
    <property type="entry name" value="Peptidase_C40"/>
</dbReference>
<comment type="caution">
    <text evidence="6">The sequence shown here is derived from an EMBL/GenBank/DDBJ whole genome shotgun (WGS) entry which is preliminary data.</text>
</comment>
<name>A0A430AJB4_9ENTE</name>
<dbReference type="PROSITE" id="PS51935">
    <property type="entry name" value="NLPC_P60"/>
    <property type="match status" value="1"/>
</dbReference>
<comment type="similarity">
    <text evidence="1">Belongs to the peptidase C40 family.</text>
</comment>
<evidence type="ECO:0000256" key="2">
    <source>
        <dbReference type="ARBA" id="ARBA00022670"/>
    </source>
</evidence>
<dbReference type="Proteomes" id="UP000288669">
    <property type="component" value="Unassembled WGS sequence"/>
</dbReference>
<keyword evidence="4" id="KW-0788">Thiol protease</keyword>
<dbReference type="AlphaFoldDB" id="A0A430AJB4"/>
<evidence type="ECO:0000256" key="3">
    <source>
        <dbReference type="ARBA" id="ARBA00022801"/>
    </source>
</evidence>
<dbReference type="EMBL" id="NGJZ01000001">
    <property type="protein sequence ID" value="RSU08084.1"/>
    <property type="molecule type" value="Genomic_DNA"/>
</dbReference>
<evidence type="ECO:0000256" key="4">
    <source>
        <dbReference type="ARBA" id="ARBA00022807"/>
    </source>
</evidence>
<dbReference type="GO" id="GO:0008234">
    <property type="term" value="F:cysteine-type peptidase activity"/>
    <property type="evidence" value="ECO:0007669"/>
    <property type="project" value="UniProtKB-KW"/>
</dbReference>
<gene>
    <name evidence="6" type="ORF">CBF30_02235</name>
</gene>
<dbReference type="GO" id="GO:0006508">
    <property type="term" value="P:proteolysis"/>
    <property type="evidence" value="ECO:0007669"/>
    <property type="project" value="UniProtKB-KW"/>
</dbReference>
<dbReference type="InterPro" id="IPR057812">
    <property type="entry name" value="SH3_YKFC_2nd"/>
</dbReference>
<keyword evidence="7" id="KW-1185">Reference proteome</keyword>
<dbReference type="SUPFAM" id="SSF54001">
    <property type="entry name" value="Cysteine proteinases"/>
    <property type="match status" value="1"/>
</dbReference>
<evidence type="ECO:0000256" key="1">
    <source>
        <dbReference type="ARBA" id="ARBA00007074"/>
    </source>
</evidence>
<dbReference type="Gene3D" id="3.90.1720.10">
    <property type="entry name" value="endopeptidase domain like (from Nostoc punctiforme)"/>
    <property type="match status" value="1"/>
</dbReference>
<dbReference type="Pfam" id="PF00877">
    <property type="entry name" value="NLPC_P60"/>
    <property type="match status" value="1"/>
</dbReference>